<evidence type="ECO:0000313" key="2">
    <source>
        <dbReference type="EMBL" id="PWC30102.1"/>
    </source>
</evidence>
<evidence type="ECO:0008006" key="4">
    <source>
        <dbReference type="Google" id="ProtNLM"/>
    </source>
</evidence>
<keyword evidence="1" id="KW-1133">Transmembrane helix</keyword>
<proteinExistence type="predicted"/>
<dbReference type="RefSeq" id="WP_109515735.1">
    <property type="nucleotide sequence ID" value="NZ_PDOA01000002.1"/>
</dbReference>
<gene>
    <name evidence="2" type="ORF">CR165_04380</name>
</gene>
<evidence type="ECO:0000256" key="1">
    <source>
        <dbReference type="SAM" id="Phobius"/>
    </source>
</evidence>
<accession>A0A2U1V869</accession>
<dbReference type="Proteomes" id="UP000245048">
    <property type="component" value="Unassembled WGS sequence"/>
</dbReference>
<keyword evidence="3" id="KW-1185">Reference proteome</keyword>
<keyword evidence="1" id="KW-0812">Transmembrane</keyword>
<keyword evidence="1" id="KW-0472">Membrane</keyword>
<feature type="transmembrane region" description="Helical" evidence="1">
    <location>
        <begin position="103"/>
        <end position="126"/>
    </location>
</feature>
<dbReference type="InterPro" id="IPR018723">
    <property type="entry name" value="DUF2254_membrane"/>
</dbReference>
<name>A0A2U1V869_9PROT</name>
<organism evidence="2 3">
    <name type="scientific">Teichococcus aestuarii</name>
    <dbReference type="NCBI Taxonomy" id="568898"/>
    <lineage>
        <taxon>Bacteria</taxon>
        <taxon>Pseudomonadati</taxon>
        <taxon>Pseudomonadota</taxon>
        <taxon>Alphaproteobacteria</taxon>
        <taxon>Acetobacterales</taxon>
        <taxon>Roseomonadaceae</taxon>
        <taxon>Roseomonas</taxon>
    </lineage>
</organism>
<feature type="transmembrane region" description="Helical" evidence="1">
    <location>
        <begin position="132"/>
        <end position="152"/>
    </location>
</feature>
<sequence length="419" mass="45293">MSRWRWLLRRLTRKLWFRAAFFALLAVVTALFSAVAAPFIPYEITATIGAEAVDNILGILASSMLAVTTFSLTTMVSAFSAATSNATPRATRLLIEDRTAQNAISTFLGSFLYAVVGIVALSTGLYGESGRVILFAVTVLVIVWIVVTLVRWMEHLSRLGRVGETTHRIETAAREALREAARLPHLGGLPPVMVPPAARAVEPEGRGYVQYIDTGLLSELAEEAGGAAHVAVRPGAYVHPGRPLLWLDGPFDDAMAERLRGAFTLAEERSYDQDPRFGLIVLSEIGSRALSPAVNDPGTAISVINAGGRLLAEWAVAMDRPPAEECRYRNLHLPGLQAEEIFDDFFRPLARDGAGVLEVGMRLQRTLAMLAGAGHGRLAPMAARHAREALARADKALLLPAERETLRRLAEAVPAPLPG</sequence>
<reference evidence="3" key="1">
    <citation type="submission" date="2017-10" db="EMBL/GenBank/DDBJ databases">
        <authorList>
            <person name="Toshchakov S.V."/>
            <person name="Goeva M.A."/>
        </authorList>
    </citation>
    <scope>NUCLEOTIDE SEQUENCE [LARGE SCALE GENOMIC DNA]</scope>
    <source>
        <strain evidence="3">JR1/69-1-13</strain>
    </source>
</reference>
<dbReference type="AlphaFoldDB" id="A0A2U1V869"/>
<dbReference type="Pfam" id="PF10011">
    <property type="entry name" value="DUF2254"/>
    <property type="match status" value="1"/>
</dbReference>
<protein>
    <recommendedName>
        <fullName evidence="4">DUF2254 domain-containing protein</fullName>
    </recommendedName>
</protein>
<evidence type="ECO:0000313" key="3">
    <source>
        <dbReference type="Proteomes" id="UP000245048"/>
    </source>
</evidence>
<dbReference type="OrthoDB" id="2955631at2"/>
<dbReference type="EMBL" id="PDOA01000002">
    <property type="protein sequence ID" value="PWC30102.1"/>
    <property type="molecule type" value="Genomic_DNA"/>
</dbReference>
<feature type="transmembrane region" description="Helical" evidence="1">
    <location>
        <begin position="60"/>
        <end position="82"/>
    </location>
</feature>
<comment type="caution">
    <text evidence="2">The sequence shown here is derived from an EMBL/GenBank/DDBJ whole genome shotgun (WGS) entry which is preliminary data.</text>
</comment>